<name>A0A9W8HT44_9FUNG</name>
<proteinExistence type="predicted"/>
<dbReference type="InterPro" id="IPR011009">
    <property type="entry name" value="Kinase-like_dom_sf"/>
</dbReference>
<comment type="caution">
    <text evidence="2">The sequence shown here is derived from an EMBL/GenBank/DDBJ whole genome shotgun (WGS) entry which is preliminary data.</text>
</comment>
<dbReference type="EMBL" id="JANBUO010001676">
    <property type="protein sequence ID" value="KAJ2797263.1"/>
    <property type="molecule type" value="Genomic_DNA"/>
</dbReference>
<feature type="non-terminal residue" evidence="2">
    <location>
        <position position="607"/>
    </location>
</feature>
<protein>
    <recommendedName>
        <fullName evidence="1">Fungal-type protein kinase domain-containing protein</fullName>
    </recommendedName>
</protein>
<organism evidence="2 3">
    <name type="scientific">Coemansia guatemalensis</name>
    <dbReference type="NCBI Taxonomy" id="2761395"/>
    <lineage>
        <taxon>Eukaryota</taxon>
        <taxon>Fungi</taxon>
        <taxon>Fungi incertae sedis</taxon>
        <taxon>Zoopagomycota</taxon>
        <taxon>Kickxellomycotina</taxon>
        <taxon>Kickxellomycetes</taxon>
        <taxon>Kickxellales</taxon>
        <taxon>Kickxellaceae</taxon>
        <taxon>Coemansia</taxon>
    </lineage>
</organism>
<dbReference type="AlphaFoldDB" id="A0A9W8HT44"/>
<reference evidence="2" key="1">
    <citation type="submission" date="2022-07" db="EMBL/GenBank/DDBJ databases">
        <title>Phylogenomic reconstructions and comparative analyses of Kickxellomycotina fungi.</title>
        <authorList>
            <person name="Reynolds N.K."/>
            <person name="Stajich J.E."/>
            <person name="Barry K."/>
            <person name="Grigoriev I.V."/>
            <person name="Crous P."/>
            <person name="Smith M.E."/>
        </authorList>
    </citation>
    <scope>NUCLEOTIDE SEQUENCE</scope>
    <source>
        <strain evidence="2">NRRL 1565</strain>
    </source>
</reference>
<dbReference type="Proteomes" id="UP001140094">
    <property type="component" value="Unassembled WGS sequence"/>
</dbReference>
<evidence type="ECO:0000259" key="1">
    <source>
        <dbReference type="Pfam" id="PF17667"/>
    </source>
</evidence>
<accession>A0A9W8HT44</accession>
<gene>
    <name evidence="2" type="ORF">H4R20_005247</name>
</gene>
<dbReference type="Gene3D" id="1.10.510.10">
    <property type="entry name" value="Transferase(Phosphotransferase) domain 1"/>
    <property type="match status" value="1"/>
</dbReference>
<keyword evidence="3" id="KW-1185">Reference proteome</keyword>
<dbReference type="SUPFAM" id="SSF56112">
    <property type="entry name" value="Protein kinase-like (PK-like)"/>
    <property type="match status" value="1"/>
</dbReference>
<dbReference type="PANTHER" id="PTHR38248">
    <property type="entry name" value="FUNK1 6"/>
    <property type="match status" value="1"/>
</dbReference>
<evidence type="ECO:0000313" key="3">
    <source>
        <dbReference type="Proteomes" id="UP001140094"/>
    </source>
</evidence>
<sequence length="607" mass="67329">MKTEVTSRKIEDVASVVNQAQPREPEARILAAEIAESIAQIIEARLFSMSKSNASVTSGSGEDGTLDTDALLHEQQAFSKTLPWICPPDGHGAAQRTEQPLYGQISAFILLVAHLFKRLLADKGRGKGSQFRLILPFEKTNATPDGADDGTKIDLALRCRSMKANVEPQPDLTYRNIMAVGEIKRDAKSEMVESAYAQLFDYTRNIYYCQLDRRFAWGLICCGSVVNACIFGNYNVFASPNIDMTSAVGRLEFIRLLVGWSMCSNQQLGYDETVKTVKGLGCYRIMVPSADNPDVSTAYYTNEFVMGAERLFGRHCRCLLATDSKPTERVTKDKPIKPTVVIKDSWTMYSAAKDLQTENDDGSRVSTPSEPDVAEDLAQMRLQGEAVASWPDKSFVPAVVSNDESTARSEIAMLYRIRDGLRNHDELKGTYPMIEAGGWVYQPTHTGPVLDSTREMIDGLNPSEQQKTPFCLHVRYAMTPIGRRLQSIETVPELLIVLHDVMRCHTAINDVCGILHRDISVNNIMAVDTDQGIRGLLIDYDCAIDKSITKEPVRCERTGTLPFMSIANLSKLPIPHSALDDWESLLYLICWVGTFGISSADTVPVDN</sequence>
<dbReference type="Pfam" id="PF17667">
    <property type="entry name" value="Pkinase_fungal"/>
    <property type="match status" value="1"/>
</dbReference>
<dbReference type="OrthoDB" id="5584477at2759"/>
<dbReference type="InterPro" id="IPR040976">
    <property type="entry name" value="Pkinase_fungal"/>
</dbReference>
<evidence type="ECO:0000313" key="2">
    <source>
        <dbReference type="EMBL" id="KAJ2797263.1"/>
    </source>
</evidence>
<feature type="domain" description="Fungal-type protein kinase" evidence="1">
    <location>
        <begin position="153"/>
        <end position="592"/>
    </location>
</feature>
<dbReference type="PANTHER" id="PTHR38248:SF2">
    <property type="entry name" value="FUNK1 11"/>
    <property type="match status" value="1"/>
</dbReference>